<evidence type="ECO:0000313" key="2">
    <source>
        <dbReference type="Proteomes" id="UP001144978"/>
    </source>
</evidence>
<name>A0ACC1MS60_9APHY</name>
<comment type="caution">
    <text evidence="1">The sequence shown here is derived from an EMBL/GenBank/DDBJ whole genome shotgun (WGS) entry which is preliminary data.</text>
</comment>
<gene>
    <name evidence="1" type="ORF">NUW54_g12910</name>
</gene>
<dbReference type="EMBL" id="JANSHE010005713">
    <property type="protein sequence ID" value="KAJ2969659.1"/>
    <property type="molecule type" value="Genomic_DNA"/>
</dbReference>
<proteinExistence type="predicted"/>
<evidence type="ECO:0000313" key="1">
    <source>
        <dbReference type="EMBL" id="KAJ2969659.1"/>
    </source>
</evidence>
<reference evidence="1" key="1">
    <citation type="submission" date="2022-08" db="EMBL/GenBank/DDBJ databases">
        <title>Genome Sequence of Pycnoporus sanguineus.</title>
        <authorList>
            <person name="Buettner E."/>
        </authorList>
    </citation>
    <scope>NUCLEOTIDE SEQUENCE</scope>
    <source>
        <strain evidence="1">CG-C14</strain>
    </source>
</reference>
<dbReference type="Proteomes" id="UP001144978">
    <property type="component" value="Unassembled WGS sequence"/>
</dbReference>
<keyword evidence="2" id="KW-1185">Reference proteome</keyword>
<accession>A0ACC1MS60</accession>
<organism evidence="1 2">
    <name type="scientific">Trametes sanguinea</name>
    <dbReference type="NCBI Taxonomy" id="158606"/>
    <lineage>
        <taxon>Eukaryota</taxon>
        <taxon>Fungi</taxon>
        <taxon>Dikarya</taxon>
        <taxon>Basidiomycota</taxon>
        <taxon>Agaricomycotina</taxon>
        <taxon>Agaricomycetes</taxon>
        <taxon>Polyporales</taxon>
        <taxon>Polyporaceae</taxon>
        <taxon>Trametes</taxon>
    </lineage>
</organism>
<protein>
    <submittedName>
        <fullName evidence="1">Uncharacterized protein</fullName>
    </submittedName>
</protein>
<sequence length="116" mass="12992">MRPAPPAATLRGLRYFAEHCPALSDISILVNASGEHWAEAAATMPPVHRTNAVSLDLIYSPVTSPEAVAVYLQRSFRSFERVRFLSPPSWLSSQDQDDMWRAWARLRGILLADENV</sequence>